<dbReference type="Gene3D" id="2.40.10.10">
    <property type="entry name" value="Trypsin-like serine proteases"/>
    <property type="match status" value="2"/>
</dbReference>
<dbReference type="Proteomes" id="UP000660668">
    <property type="component" value="Unassembled WGS sequence"/>
</dbReference>
<keyword evidence="2" id="KW-1185">Reference proteome</keyword>
<dbReference type="Pfam" id="PF13365">
    <property type="entry name" value="Trypsin_2"/>
    <property type="match status" value="1"/>
</dbReference>
<dbReference type="InterPro" id="IPR043504">
    <property type="entry name" value="Peptidase_S1_PA_chymotrypsin"/>
</dbReference>
<dbReference type="InterPro" id="IPR009003">
    <property type="entry name" value="Peptidase_S1_PA"/>
</dbReference>
<protein>
    <submittedName>
        <fullName evidence="1">Trypsin-like peptidase domain-containing protein</fullName>
    </submittedName>
</protein>
<dbReference type="EMBL" id="JADKPO010000034">
    <property type="protein sequence ID" value="MBF4769881.1"/>
    <property type="molecule type" value="Genomic_DNA"/>
</dbReference>
<evidence type="ECO:0000313" key="2">
    <source>
        <dbReference type="Proteomes" id="UP000660668"/>
    </source>
</evidence>
<dbReference type="SUPFAM" id="SSF50494">
    <property type="entry name" value="Trypsin-like serine proteases"/>
    <property type="match status" value="1"/>
</dbReference>
<sequence>MVDAVRDEPAAAAKALELLPWNGTQPLTPEAIRAAADLLGNDPAEMWVDQLAARSLLEAFAHALLAQGIALEGEPEVPAGVEWDDHVSPEETSEFMVKAPLMRCRVFVNDFYKGTGCLVGPGLVLTAWHVVAVAAPGQPQEPAPTITVQLFDDTKHEAFMPPQFASPCSQAEFEQRPPRADTDVAGGHDVALLMLKTRAPRHLGYARLPRPAPSARSGTSMFLAHFPEGADPGLGVGHTAKIRNVTARWRHDVHTDAGSSGGACFDNATAFVGIHQGVWDKRGVMVPLERFIADVAPHVDKDIAPRQLWALDDAGTRLVIGRDLFVESVSAAGEAVTRVRGAWVRRRNISSNQVGLGYSFDILQELLLRRRDKHALVRVANDAVVPDLLADIRERVVAAGVDLPPMPTAEGAAPTQTATEGASRATANLLTMAVNGAAEAAGTTVWFFVDNPTVPLDEASRFSLESFVAAVLTQPRLRLVLTGMETFTFAGQQFATPGAAAGEGAPGLVVEFVGSFQRADLLNFLTQVSDELTGDTNPTEVGLAADRALLPLKGKDVNGFFEMAGLPPVLEELRNFVTLLRERASGG</sequence>
<reference evidence="1" key="1">
    <citation type="submission" date="2020-11" db="EMBL/GenBank/DDBJ databases">
        <title>Nocardioides cynanchi sp. nov., isolated from soil of rhizosphere of Cynanchum wilfordii.</title>
        <authorList>
            <person name="Lee J.-S."/>
            <person name="Suh M.K."/>
            <person name="Kim J.-S."/>
        </authorList>
    </citation>
    <scope>NUCLEOTIDE SEQUENCE</scope>
    <source>
        <strain evidence="1">KCTC 19276</strain>
    </source>
</reference>
<name>A0A930VS16_9ACTN</name>
<accession>A0A930VS16</accession>
<evidence type="ECO:0000313" key="1">
    <source>
        <dbReference type="EMBL" id="MBF4769881.1"/>
    </source>
</evidence>
<organism evidence="1 2">
    <name type="scientific">Nocardioides agariphilus</name>
    <dbReference type="NCBI Taxonomy" id="433664"/>
    <lineage>
        <taxon>Bacteria</taxon>
        <taxon>Bacillati</taxon>
        <taxon>Actinomycetota</taxon>
        <taxon>Actinomycetes</taxon>
        <taxon>Propionibacteriales</taxon>
        <taxon>Nocardioidaceae</taxon>
        <taxon>Nocardioides</taxon>
    </lineage>
</organism>
<gene>
    <name evidence="1" type="ORF">ISU10_19085</name>
</gene>
<comment type="caution">
    <text evidence="1">The sequence shown here is derived from an EMBL/GenBank/DDBJ whole genome shotgun (WGS) entry which is preliminary data.</text>
</comment>
<proteinExistence type="predicted"/>
<dbReference type="RefSeq" id="WP_194698030.1">
    <property type="nucleotide sequence ID" value="NZ_JADKPO010000034.1"/>
</dbReference>
<dbReference type="AlphaFoldDB" id="A0A930VS16"/>